<sequence>MFRHITLYHQNEPHYEITCDLHSTCGILYRNYLAYKSHIYRKHLTELHSAEKHNNSTIPNDNQLKENTSFDIDANRMNADDNDPLDFVNDDPELISSKDYLYNDTSSFNSIDNNEETIGSIDDIKKSYVLFILQLREEFLLPKNVMNVISSYFTTLIHRIQILSGKKTFNCSIDSHSSDLPSSRNRNKKAIEFDQLEHLFDDIRNATESITKNEYQFVRHCEKYFGYSAVQEIVVSSAGEAADCGYFIPIDKTLSSMLNSQPLALKILENIRHQQSVTDFDADLMFSIRDGYHGLRLDNDHLLIQLYLDDIGLTNPLGSKRDRHKMSMIYFTLEDIPDQYRSKLDFIQLVGVCESRILKAKRFFQPIIDNLNELQLNGLVLNGIHFKFTFSTVVADNLAANWLGGFQSCFNSGYFCRRCYINYADKSLPIPLSQIKSRTMTDHDELVEKISNEPNKSPLMGVIRQSPLHDLINFHSTTALPGDCMHDFLEGICPMVIMYLLKQASSMRLITHARIQERMTNFKYGYFDTTNRPPPIQVKHLQNERIVATAAQKLCIFKLFPIIFHDIIGQLPSFIVYKILREILDLVLSYPFRKKWLPVLGELCDTFHQTMLIHFPNKIVPKAHFIREYEQIIHDYGPATRQWCFRYEACHAYFKKLATRTNNFKNTPKMLATHFRLKQCLKFTRLSRLKSFYYSVGIKKITNSSFNMSMKSILLNHFGYINLDNDLFQCNKLINENIEYCRSAIYVINLRSDNEQPLFAQVIFILKMNEKWWLLVDLLNTVSFDEDLFAWEIKKTFLKSSFHQNITIFIYLLEYDIDGMTLKMMNNVERISTVIPKFKQQLIFLEEREKLFKQNHDILTECADSSSIITTNSQPSSVITTNSQLSTIVTTNSHSSTFATESSADCLPKSFTNNSTYNQCDNSANTDIPFPDEYSIPLLPNAMIQDIEDGALHKFGPHYTNRQILIDAISYDLIEKYKLFYPSLTQFDKIGNAIVKFLKLPLTKENITIWKDALQTKLKRKRTENLDNIIVQDYRLKYSRPGSGRPVKRRLDETAQRDRYKQMMITPYNDEMSFDFQTKANQLRDISQIDVHTQLKLWKETLHFRRHSIRNRSTADILKDFSGYSSSLLVFEEIKLLMKIDLAAAVRRQVPALLNKMLPTPAFITDSPPIRLMKILCREFGETIQHIFCDNEPPTPYPTLVCINDVIHVYVDFNSILSTNSPDDAIALLIAMYTIFELTFDKKSRTIRLLYAALHAETRYLTNSVRILIKEKNIDIYAEQKHLQQQHQIIPNSPSNDSTTFTDESERQSQFAKNSPSDSSVQGNSLVLSQLSETKSSNDNHNFISNAPVDTIEISNNIEDTSSSDFNSQRKKQKKNSISDNQNFTCLTNAETNDNQFTPTNSIPLNNLTNSNFISRPKRKRRL</sequence>
<organism evidence="3 4">
    <name type="scientific">Rotaria sordida</name>
    <dbReference type="NCBI Taxonomy" id="392033"/>
    <lineage>
        <taxon>Eukaryota</taxon>
        <taxon>Metazoa</taxon>
        <taxon>Spiralia</taxon>
        <taxon>Gnathifera</taxon>
        <taxon>Rotifera</taxon>
        <taxon>Eurotatoria</taxon>
        <taxon>Bdelloidea</taxon>
        <taxon>Philodinida</taxon>
        <taxon>Philodinidae</taxon>
        <taxon>Rotaria</taxon>
    </lineage>
</organism>
<comment type="caution">
    <text evidence="3">The sequence shown here is derived from an EMBL/GenBank/DDBJ whole genome shotgun (WGS) entry which is preliminary data.</text>
</comment>
<evidence type="ECO:0000313" key="3">
    <source>
        <dbReference type="EMBL" id="CAF1612433.1"/>
    </source>
</evidence>
<protein>
    <submittedName>
        <fullName evidence="3">Uncharacterized protein</fullName>
    </submittedName>
</protein>
<evidence type="ECO:0000313" key="4">
    <source>
        <dbReference type="Proteomes" id="UP000663870"/>
    </source>
</evidence>
<dbReference type="EMBL" id="CAJNOL010005976">
    <property type="protein sequence ID" value="CAF1612433.1"/>
    <property type="molecule type" value="Genomic_DNA"/>
</dbReference>
<dbReference type="Proteomes" id="UP000663854">
    <property type="component" value="Unassembled WGS sequence"/>
</dbReference>
<feature type="region of interest" description="Disordered" evidence="1">
    <location>
        <begin position="1285"/>
        <end position="1324"/>
    </location>
</feature>
<feature type="compositionally biased region" description="Polar residues" evidence="1">
    <location>
        <begin position="1391"/>
        <end position="1414"/>
    </location>
</feature>
<feature type="region of interest" description="Disordered" evidence="1">
    <location>
        <begin position="1391"/>
        <end position="1423"/>
    </location>
</feature>
<gene>
    <name evidence="3" type="ORF">JXQ802_LOCUS49554</name>
    <name evidence="2" type="ORF">PYM288_LOCUS33446</name>
</gene>
<reference evidence="3" key="1">
    <citation type="submission" date="2021-02" db="EMBL/GenBank/DDBJ databases">
        <authorList>
            <person name="Nowell W R."/>
        </authorList>
    </citation>
    <scope>NUCLEOTIDE SEQUENCE</scope>
</reference>
<dbReference type="Proteomes" id="UP000663870">
    <property type="component" value="Unassembled WGS sequence"/>
</dbReference>
<dbReference type="PANTHER" id="PTHR31912:SF34">
    <property type="entry name" value="NOTOCHORD-RELATED PROTEIN"/>
    <property type="match status" value="1"/>
</dbReference>
<evidence type="ECO:0000256" key="1">
    <source>
        <dbReference type="SAM" id="MobiDB-lite"/>
    </source>
</evidence>
<dbReference type="PANTHER" id="PTHR31912">
    <property type="entry name" value="IP13529P"/>
    <property type="match status" value="1"/>
</dbReference>
<proteinExistence type="predicted"/>
<keyword evidence="4" id="KW-1185">Reference proteome</keyword>
<evidence type="ECO:0000313" key="2">
    <source>
        <dbReference type="EMBL" id="CAF1372777.1"/>
    </source>
</evidence>
<feature type="region of interest" description="Disordered" evidence="1">
    <location>
        <begin position="1359"/>
        <end position="1379"/>
    </location>
</feature>
<accession>A0A816BVE4</accession>
<dbReference type="EMBL" id="CAJNOH010004538">
    <property type="protein sequence ID" value="CAF1372777.1"/>
    <property type="molecule type" value="Genomic_DNA"/>
</dbReference>
<name>A0A816BVE4_9BILA</name>